<evidence type="ECO:0000313" key="2">
    <source>
        <dbReference type="Proteomes" id="UP001154282"/>
    </source>
</evidence>
<proteinExistence type="predicted"/>
<accession>A0AAV0QKH9</accession>
<reference evidence="1" key="1">
    <citation type="submission" date="2022-08" db="EMBL/GenBank/DDBJ databases">
        <authorList>
            <person name="Gutierrez-Valencia J."/>
        </authorList>
    </citation>
    <scope>NUCLEOTIDE SEQUENCE</scope>
</reference>
<organism evidence="1 2">
    <name type="scientific">Linum tenue</name>
    <dbReference type="NCBI Taxonomy" id="586396"/>
    <lineage>
        <taxon>Eukaryota</taxon>
        <taxon>Viridiplantae</taxon>
        <taxon>Streptophyta</taxon>
        <taxon>Embryophyta</taxon>
        <taxon>Tracheophyta</taxon>
        <taxon>Spermatophyta</taxon>
        <taxon>Magnoliopsida</taxon>
        <taxon>eudicotyledons</taxon>
        <taxon>Gunneridae</taxon>
        <taxon>Pentapetalae</taxon>
        <taxon>rosids</taxon>
        <taxon>fabids</taxon>
        <taxon>Malpighiales</taxon>
        <taxon>Linaceae</taxon>
        <taxon>Linum</taxon>
    </lineage>
</organism>
<comment type="caution">
    <text evidence="1">The sequence shown here is derived from an EMBL/GenBank/DDBJ whole genome shotgun (WGS) entry which is preliminary data.</text>
</comment>
<dbReference type="Proteomes" id="UP001154282">
    <property type="component" value="Unassembled WGS sequence"/>
</dbReference>
<keyword evidence="2" id="KW-1185">Reference proteome</keyword>
<gene>
    <name evidence="1" type="ORF">LITE_LOCUS43570</name>
</gene>
<sequence>MKGLNMYTSSVLRTIAISTPRPANSSRPPVPVPASREKIVGPKALRIGLGLPGLRRRRGRYRLGLPLTVKILEVGGGSTEHRPRVLDLQMQSSK</sequence>
<dbReference type="EMBL" id="CAMGYJ010000009">
    <property type="protein sequence ID" value="CAI0545406.1"/>
    <property type="molecule type" value="Genomic_DNA"/>
</dbReference>
<name>A0AAV0QKH9_9ROSI</name>
<protein>
    <submittedName>
        <fullName evidence="1">Uncharacterized protein</fullName>
    </submittedName>
</protein>
<evidence type="ECO:0000313" key="1">
    <source>
        <dbReference type="EMBL" id="CAI0545406.1"/>
    </source>
</evidence>
<dbReference type="AlphaFoldDB" id="A0AAV0QKH9"/>